<evidence type="ECO:0000259" key="1">
    <source>
        <dbReference type="PROSITE" id="PS51833"/>
    </source>
</evidence>
<organism evidence="2 3">
    <name type="scientific">Pseudomonas segetis</name>
    <dbReference type="NCBI Taxonomy" id="298908"/>
    <lineage>
        <taxon>Bacteria</taxon>
        <taxon>Pseudomonadati</taxon>
        <taxon>Pseudomonadota</taxon>
        <taxon>Gammaproteobacteria</taxon>
        <taxon>Pseudomonadales</taxon>
        <taxon>Pseudomonadaceae</taxon>
        <taxon>Pseudomonas</taxon>
    </lineage>
</organism>
<dbReference type="RefSeq" id="WP_089359798.1">
    <property type="nucleotide sequence ID" value="NZ_FZOG01000002.1"/>
</dbReference>
<name>A0A239DK68_9PSED</name>
<accession>A0A239DK68</accession>
<dbReference type="EMBL" id="FZOG01000002">
    <property type="protein sequence ID" value="SNS32421.1"/>
    <property type="molecule type" value="Genomic_DNA"/>
</dbReference>
<evidence type="ECO:0000313" key="3">
    <source>
        <dbReference type="Proteomes" id="UP000242915"/>
    </source>
</evidence>
<dbReference type="PROSITE" id="PS51833">
    <property type="entry name" value="HDOD"/>
    <property type="match status" value="1"/>
</dbReference>
<dbReference type="AlphaFoldDB" id="A0A239DK68"/>
<dbReference type="InterPro" id="IPR013976">
    <property type="entry name" value="HDOD"/>
</dbReference>
<proteinExistence type="predicted"/>
<sequence>MPNQIARPRTLKAWLELLDKQPLPVQIESRQKVLAALTDSRRSLREIAELIQSSPALAISVLREANASENSLGEPAESLENALNRLGLQRTQTLLERLPALSSEEIPLALRQIQLISQHASQQANGLFSSRLARLWQEIHWGSLLFLAPAWALVSAYPDLLDTWEQRVLVKAEPAQKVEIDMLGVPLLQLCLALAERWKLPEWICYSYRLLLNDRRFLAKALLIARDNEHPLHQQQCLDADPDLQRWLGQPANCILLANGLALSAHHAWDGPHSLRWQQLTGLYLQVPVADLQQWVHQQAAISARKLVTNGLWHPAQAMLWPWHVSHLQPAKPPPAGIIDKDDWRQLCQQLLSEPSAFNNVLQLTSCASRALHACGMQRVLLLLADRTQSKLVAQHPIGLNQAANGLSLDPQHSQVIRTLLSKPGQLRLTPENMAQFSARLPGALKELFTGEHWLLRSLGANGRVVMIAITDCGGAAFDESRLQLFAKTSQCIERAISNFANRGR</sequence>
<protein>
    <submittedName>
        <fullName evidence="2">HD-like signal output (HDOD) domain, no enzymatic activity</fullName>
    </submittedName>
</protein>
<reference evidence="3" key="1">
    <citation type="submission" date="2017-06" db="EMBL/GenBank/DDBJ databases">
        <authorList>
            <person name="Varghese N."/>
            <person name="Submissions S."/>
        </authorList>
    </citation>
    <scope>NUCLEOTIDE SEQUENCE [LARGE SCALE GENOMIC DNA]</scope>
    <source>
        <strain evidence="3">CIP 108523</strain>
    </source>
</reference>
<evidence type="ECO:0000313" key="2">
    <source>
        <dbReference type="EMBL" id="SNS32421.1"/>
    </source>
</evidence>
<gene>
    <name evidence="2" type="ORF">SAMN05216255_2291</name>
</gene>
<keyword evidence="3" id="KW-1185">Reference proteome</keyword>
<dbReference type="Pfam" id="PF08668">
    <property type="entry name" value="HDOD"/>
    <property type="match status" value="1"/>
</dbReference>
<dbReference type="SUPFAM" id="SSF109604">
    <property type="entry name" value="HD-domain/PDEase-like"/>
    <property type="match status" value="1"/>
</dbReference>
<dbReference type="Gene3D" id="1.10.3210.10">
    <property type="entry name" value="Hypothetical protein af1432"/>
    <property type="match status" value="1"/>
</dbReference>
<feature type="domain" description="HDOD" evidence="1">
    <location>
        <begin position="23"/>
        <end position="214"/>
    </location>
</feature>
<dbReference type="Proteomes" id="UP000242915">
    <property type="component" value="Unassembled WGS sequence"/>
</dbReference>